<evidence type="ECO:0000313" key="6">
    <source>
        <dbReference type="Proteomes" id="UP000515756"/>
    </source>
</evidence>
<dbReference type="GO" id="GO:0015562">
    <property type="term" value="F:efflux transmembrane transporter activity"/>
    <property type="evidence" value="ECO:0007669"/>
    <property type="project" value="TreeGrafter"/>
</dbReference>
<dbReference type="InterPro" id="IPR006143">
    <property type="entry name" value="RND_pump_MFP"/>
</dbReference>
<proteinExistence type="inferred from homology"/>
<dbReference type="Gene3D" id="2.40.50.100">
    <property type="match status" value="1"/>
</dbReference>
<name>A0A6S4TPW6_AERCA</name>
<dbReference type="InterPro" id="IPR058625">
    <property type="entry name" value="MdtA-like_BSH"/>
</dbReference>
<dbReference type="SUPFAM" id="SSF111369">
    <property type="entry name" value="HlyD-like secretion proteins"/>
    <property type="match status" value="1"/>
</dbReference>
<dbReference type="GO" id="GO:1990281">
    <property type="term" value="C:efflux pump complex"/>
    <property type="evidence" value="ECO:0007669"/>
    <property type="project" value="TreeGrafter"/>
</dbReference>
<organism evidence="4 6">
    <name type="scientific">Aeromonas caviae</name>
    <name type="common">Aeromonas punctata</name>
    <dbReference type="NCBI Taxonomy" id="648"/>
    <lineage>
        <taxon>Bacteria</taxon>
        <taxon>Pseudomonadati</taxon>
        <taxon>Pseudomonadota</taxon>
        <taxon>Gammaproteobacteria</taxon>
        <taxon>Aeromonadales</taxon>
        <taxon>Aeromonadaceae</taxon>
        <taxon>Aeromonas</taxon>
    </lineage>
</organism>
<dbReference type="Pfam" id="PF25917">
    <property type="entry name" value="BSH_RND"/>
    <property type="match status" value="1"/>
</dbReference>
<feature type="signal peptide" evidence="2">
    <location>
        <begin position="1"/>
        <end position="22"/>
    </location>
</feature>
<evidence type="ECO:0000313" key="4">
    <source>
        <dbReference type="EMBL" id="BBQ31065.1"/>
    </source>
</evidence>
<keyword evidence="2" id="KW-0732">Signal</keyword>
<dbReference type="PANTHER" id="PTHR30469:SF29">
    <property type="entry name" value="BLR2860 PROTEIN"/>
    <property type="match status" value="1"/>
</dbReference>
<evidence type="ECO:0000256" key="2">
    <source>
        <dbReference type="SAM" id="SignalP"/>
    </source>
</evidence>
<dbReference type="EMBL" id="AP021927">
    <property type="protein sequence ID" value="BBQ31065.1"/>
    <property type="molecule type" value="Genomic_DNA"/>
</dbReference>
<dbReference type="NCBIfam" id="TIGR01730">
    <property type="entry name" value="RND_mfp"/>
    <property type="match status" value="1"/>
</dbReference>
<gene>
    <name evidence="4" type="ORF">WP2W18E01_26470</name>
    <name evidence="5" type="ORF">WP2W18E01_42880</name>
</gene>
<evidence type="ECO:0000313" key="5">
    <source>
        <dbReference type="EMBL" id="BBQ32706.1"/>
    </source>
</evidence>
<sequence>MKKRFKHLLAACLLVAIGIAHAQPAVQQDNASVEGGNAIRVLLSPELETTLTAQMAGRISHLQAQLGARVEKGRTVVAFDCAEAAARLDMARAEHAAATETLGAKQRLRKLEAAGDVEVSLAVAEANKAKAAIALSRAQLAQCAVTAPFSGRVVRVHVKAHQGVSAGAPLVELVSDGPLKLRLNVPSRWLSQLQIGTPFEVRINETGSTYPAKVTAINARVDAVAQTVELEARMAGNQPELLAGMSGVAHFRLNPGGRGA</sequence>
<dbReference type="EMBL" id="AP021927">
    <property type="protein sequence ID" value="BBQ32706.1"/>
    <property type="molecule type" value="Genomic_DNA"/>
</dbReference>
<dbReference type="RefSeq" id="WP_182935023.1">
    <property type="nucleotide sequence ID" value="NZ_AP021927.1"/>
</dbReference>
<feature type="chain" id="PRO_5033568226" description="Multidrug resistance protein MdtA-like barrel-sandwich hybrid domain-containing protein" evidence="2">
    <location>
        <begin position="23"/>
        <end position="260"/>
    </location>
</feature>
<dbReference type="AlphaFoldDB" id="A0A6S4TPW6"/>
<dbReference type="Proteomes" id="UP000515756">
    <property type="component" value="Chromosome"/>
</dbReference>
<accession>A0A6S4TPW6</accession>
<reference evidence="4 6" key="1">
    <citation type="submission" date="2019-12" db="EMBL/GenBank/DDBJ databases">
        <title>complete genome sequences of Aeromonas caviae str. WP2-W18-ESBL-01 isolated from wastewater treatment plant effluent.</title>
        <authorList>
            <person name="Sekizuka T."/>
            <person name="Itokawa K."/>
            <person name="Yatsu K."/>
            <person name="Inamine Y."/>
            <person name="Kuroda M."/>
        </authorList>
    </citation>
    <scope>NUCLEOTIDE SEQUENCE [LARGE SCALE GENOMIC DNA]</scope>
    <source>
        <strain evidence="4 6">WP2-W18-ESBL-01</strain>
    </source>
</reference>
<protein>
    <recommendedName>
        <fullName evidence="3">Multidrug resistance protein MdtA-like barrel-sandwich hybrid domain-containing protein</fullName>
    </recommendedName>
</protein>
<dbReference type="Gene3D" id="2.40.30.170">
    <property type="match status" value="1"/>
</dbReference>
<comment type="similarity">
    <text evidence="1">Belongs to the membrane fusion protein (MFP) (TC 8.A.1) family.</text>
</comment>
<dbReference type="PANTHER" id="PTHR30469">
    <property type="entry name" value="MULTIDRUG RESISTANCE PROTEIN MDTA"/>
    <property type="match status" value="1"/>
</dbReference>
<feature type="domain" description="Multidrug resistance protein MdtA-like barrel-sandwich hybrid" evidence="3">
    <location>
        <begin position="50"/>
        <end position="170"/>
    </location>
</feature>
<evidence type="ECO:0000256" key="1">
    <source>
        <dbReference type="ARBA" id="ARBA00009477"/>
    </source>
</evidence>
<evidence type="ECO:0000259" key="3">
    <source>
        <dbReference type="Pfam" id="PF25917"/>
    </source>
</evidence>